<dbReference type="PROSITE" id="PS51934">
    <property type="entry name" value="LRAT"/>
    <property type="match status" value="2"/>
</dbReference>
<dbReference type="STRING" id="9544.ENSMMUP00000024079"/>
<gene>
    <name evidence="6 8" type="primary">PLAAT3</name>
    <name evidence="6" type="synonym">PLAAT2</name>
</gene>
<sequence>MSALTDKAIVKKELLYDVAGSDKYQVNNKHDDKYSPLPYSKIIQRAEELVGQEVLYKLTSENCEHFVNELRYGVARSDQARRRRTLRPGDLIEISRFGYEHWAIYVGHGYVVHLAPPSEIAGAGAASVLSALTNKAIVKKELLSDVAGRDNYRVNNKHDDKYRPLPCNKIVKRAEELVGQELPYSLTSDNCEHFVNHLRYGVSRSDQVHLQTVSPSQEPGHSLSCQRQLCSCSTYGFVLPFILCPPDISTPLSWVA</sequence>
<dbReference type="GO" id="GO:0004623">
    <property type="term" value="F:phospholipase A2 activity"/>
    <property type="evidence" value="ECO:0007669"/>
    <property type="project" value="UniProtKB-ARBA"/>
</dbReference>
<dbReference type="GeneTree" id="ENSGT00940000154853"/>
<dbReference type="GO" id="GO:0008970">
    <property type="term" value="F:phospholipase A1 activity"/>
    <property type="evidence" value="ECO:0007669"/>
    <property type="project" value="UniProtKB-ARBA"/>
</dbReference>
<feature type="domain" description="LRAT" evidence="5">
    <location>
        <begin position="1"/>
        <end position="79"/>
    </location>
</feature>
<evidence type="ECO:0000313" key="6">
    <source>
        <dbReference type="Ensembl" id="ENSMMUP00000024079.4"/>
    </source>
</evidence>
<keyword evidence="2" id="KW-0808">Transferase</keyword>
<accession>F7HFI1</accession>
<dbReference type="PANTHER" id="PTHR13943">
    <property type="entry name" value="HRAS-LIKE SUPPRESSOR - RELATED"/>
    <property type="match status" value="1"/>
</dbReference>
<reference evidence="6" key="3">
    <citation type="submission" date="2025-08" db="UniProtKB">
        <authorList>
            <consortium name="Ensembl"/>
        </authorList>
    </citation>
    <scope>IDENTIFICATION</scope>
    <source>
        <strain evidence="6">17573</strain>
    </source>
</reference>
<proteinExistence type="inferred from homology"/>
<dbReference type="GO" id="GO:0016410">
    <property type="term" value="F:N-acyltransferase activity"/>
    <property type="evidence" value="ECO:0007669"/>
    <property type="project" value="UniProtKB-ARBA"/>
</dbReference>
<dbReference type="AlphaFoldDB" id="F7HFI1"/>
<keyword evidence="3" id="KW-0378">Hydrolase</keyword>
<dbReference type="Gene3D" id="3.90.1720.10">
    <property type="entry name" value="endopeptidase domain like (from Nostoc punctiforme)"/>
    <property type="match status" value="2"/>
</dbReference>
<keyword evidence="4" id="KW-0443">Lipid metabolism</keyword>
<name>F7HFI1_MACMU</name>
<reference evidence="6" key="2">
    <citation type="submission" date="2019-01" db="EMBL/GenBank/DDBJ databases">
        <authorList>
            <person name="Graves T."/>
            <person name="Eichler E.E."/>
            <person name="Wilson R.K."/>
        </authorList>
    </citation>
    <scope>NUCLEOTIDE SEQUENCE [LARGE SCALE GENOMIC DNA]</scope>
    <source>
        <strain evidence="6">17573</strain>
    </source>
</reference>
<dbReference type="FunFam" id="3.90.1720.10:FF:000002">
    <property type="entry name" value="HRAS like suppressor 2"/>
    <property type="match status" value="1"/>
</dbReference>
<protein>
    <submittedName>
        <fullName evidence="6">Phospholipase A and acyltransferase 3</fullName>
    </submittedName>
</protein>
<feature type="domain" description="LRAT" evidence="5">
    <location>
        <begin position="91"/>
        <end position="207"/>
    </location>
</feature>
<keyword evidence="7" id="KW-1185">Reference proteome</keyword>
<dbReference type="ExpressionAtlas" id="F7HFI1">
    <property type="expression patterns" value="baseline"/>
</dbReference>
<evidence type="ECO:0000313" key="7">
    <source>
        <dbReference type="Proteomes" id="UP000006718"/>
    </source>
</evidence>
<dbReference type="VGNC" id="VGNC:76055">
    <property type="gene designation" value="PLAAT3"/>
</dbReference>
<evidence type="ECO:0000256" key="3">
    <source>
        <dbReference type="ARBA" id="ARBA00022801"/>
    </source>
</evidence>
<evidence type="ECO:0000256" key="1">
    <source>
        <dbReference type="ARBA" id="ARBA00007824"/>
    </source>
</evidence>
<dbReference type="Ensembl" id="ENSMMUT00000025738.4">
    <property type="protein sequence ID" value="ENSMMUP00000024079.4"/>
    <property type="gene ID" value="ENSMMUG00000005775.4"/>
</dbReference>
<reference evidence="7" key="1">
    <citation type="journal article" date="2007" name="Science">
        <title>Evolutionary and biomedical insights from the rhesus macaque genome.</title>
        <authorList>
            <person name="Gibbs R.A."/>
            <person name="Rogers J."/>
            <person name="Katze M.G."/>
            <person name="Bumgarner R."/>
            <person name="Weinstock G.M."/>
            <person name="Mardis E.R."/>
            <person name="Remington K.A."/>
            <person name="Strausberg R.L."/>
            <person name="Venter J.C."/>
            <person name="Wilson R.K."/>
            <person name="Batzer M.A."/>
            <person name="Bustamante C.D."/>
            <person name="Eichler E.E."/>
            <person name="Hahn M.W."/>
            <person name="Hardison R.C."/>
            <person name="Makova K.D."/>
            <person name="Miller W."/>
            <person name="Milosavljevic A."/>
            <person name="Palermo R.E."/>
            <person name="Siepel A."/>
            <person name="Sikela J.M."/>
            <person name="Attaway T."/>
            <person name="Bell S."/>
            <person name="Bernard K.E."/>
            <person name="Buhay C.J."/>
            <person name="Chandrabose M.N."/>
            <person name="Dao M."/>
            <person name="Davis C."/>
            <person name="Delehaunty K.D."/>
            <person name="Ding Y."/>
            <person name="Dinh H.H."/>
            <person name="Dugan-Rocha S."/>
            <person name="Fulton L.A."/>
            <person name="Gabisi R.A."/>
            <person name="Garner T.T."/>
            <person name="Godfrey J."/>
            <person name="Hawes A.C."/>
            <person name="Hernandez J."/>
            <person name="Hines S."/>
            <person name="Holder M."/>
            <person name="Hume J."/>
            <person name="Jhangiani S.N."/>
            <person name="Joshi V."/>
            <person name="Khan Z.M."/>
            <person name="Kirkness E.F."/>
            <person name="Cree A."/>
            <person name="Fowler R.G."/>
            <person name="Lee S."/>
            <person name="Lewis L.R."/>
            <person name="Li Z."/>
            <person name="Liu Y.-S."/>
            <person name="Moore S.M."/>
            <person name="Muzny D."/>
            <person name="Nazareth L.V."/>
            <person name="Ngo D.N."/>
            <person name="Okwuonu G.O."/>
            <person name="Pai G."/>
            <person name="Parker D."/>
            <person name="Paul H.A."/>
            <person name="Pfannkoch C."/>
            <person name="Pohl C.S."/>
            <person name="Rogers Y.-H.C."/>
            <person name="Ruiz S.J."/>
            <person name="Sabo A."/>
            <person name="Santibanez J."/>
            <person name="Schneider B.W."/>
            <person name="Smith S.M."/>
            <person name="Sodergren E."/>
            <person name="Svatek A.F."/>
            <person name="Utterback T.R."/>
            <person name="Vattathil S."/>
            <person name="Warren W."/>
            <person name="White C.S."/>
            <person name="Chinwalla A.T."/>
            <person name="Feng Y."/>
            <person name="Halpern A.L."/>
            <person name="Hillier L.W."/>
            <person name="Huang X."/>
            <person name="Minx P."/>
            <person name="Nelson J.O."/>
            <person name="Pepin K.H."/>
            <person name="Qin X."/>
            <person name="Sutton G.G."/>
            <person name="Venter E."/>
            <person name="Walenz B.P."/>
            <person name="Wallis J.W."/>
            <person name="Worley K.C."/>
            <person name="Yang S.-P."/>
            <person name="Jones S.M."/>
            <person name="Marra M.A."/>
            <person name="Rocchi M."/>
            <person name="Schein J.E."/>
            <person name="Baertsch R."/>
            <person name="Clarke L."/>
            <person name="Csuros M."/>
            <person name="Glasscock J."/>
            <person name="Harris R.A."/>
            <person name="Havlak P."/>
            <person name="Jackson A.R."/>
            <person name="Jiang H."/>
            <person name="Liu Y."/>
            <person name="Messina D.N."/>
            <person name="Shen Y."/>
            <person name="Song H.X.-Z."/>
            <person name="Wylie T."/>
            <person name="Zhang L."/>
            <person name="Birney E."/>
            <person name="Han K."/>
            <person name="Konkel M.K."/>
            <person name="Lee J."/>
            <person name="Smit A.F.A."/>
            <person name="Ullmer B."/>
            <person name="Wang H."/>
            <person name="Xing J."/>
            <person name="Burhans R."/>
            <person name="Cheng Z."/>
            <person name="Karro J.E."/>
            <person name="Ma J."/>
            <person name="Raney B."/>
            <person name="She X."/>
            <person name="Cox M.J."/>
            <person name="Demuth J.P."/>
            <person name="Dumas L.J."/>
            <person name="Han S.-G."/>
            <person name="Hopkins J."/>
            <person name="Karimpour-Fard A."/>
            <person name="Kim Y.H."/>
            <person name="Pollack J.R."/>
            <person name="Vinar T."/>
            <person name="Addo-Quaye C."/>
            <person name="Degenhardt J."/>
            <person name="Denby A."/>
            <person name="Hubisz M.J."/>
            <person name="Indap A."/>
            <person name="Kosiol C."/>
            <person name="Lahn B.T."/>
            <person name="Lawson H.A."/>
            <person name="Marklein A."/>
            <person name="Nielsen R."/>
            <person name="Vallender E.J."/>
            <person name="Clark A.G."/>
            <person name="Ferguson B."/>
            <person name="Hernandez R.D."/>
            <person name="Hirani K."/>
            <person name="Kehrer-Sawatzki H."/>
            <person name="Kolb J."/>
            <person name="Patil S."/>
            <person name="Pu L.-L."/>
            <person name="Ren Y."/>
            <person name="Smith D.G."/>
            <person name="Wheeler D.A."/>
            <person name="Schenck I."/>
            <person name="Ball E.V."/>
            <person name="Chen R."/>
            <person name="Cooper D.N."/>
            <person name="Giardine B."/>
            <person name="Hsu F."/>
            <person name="Kent W.J."/>
            <person name="Lesk A."/>
            <person name="Nelson D.L."/>
            <person name="O'brien W.E."/>
            <person name="Pruefer K."/>
            <person name="Stenson P.D."/>
            <person name="Wallace J.C."/>
            <person name="Ke H."/>
            <person name="Liu X.-M."/>
            <person name="Wang P."/>
            <person name="Xiang A.P."/>
            <person name="Yang F."/>
            <person name="Barber G.P."/>
            <person name="Haussler D."/>
            <person name="Karolchik D."/>
            <person name="Kern A.D."/>
            <person name="Kuhn R.M."/>
            <person name="Smith K.E."/>
            <person name="Zwieg A.S."/>
        </authorList>
    </citation>
    <scope>NUCLEOTIDE SEQUENCE [LARGE SCALE GENOMIC DNA]</scope>
    <source>
        <strain evidence="7">17573</strain>
    </source>
</reference>
<evidence type="ECO:0000313" key="8">
    <source>
        <dbReference type="VGNC" id="VGNC:76055"/>
    </source>
</evidence>
<organism evidence="6 7">
    <name type="scientific">Macaca mulatta</name>
    <name type="common">Rhesus macaque</name>
    <dbReference type="NCBI Taxonomy" id="9544"/>
    <lineage>
        <taxon>Eukaryota</taxon>
        <taxon>Metazoa</taxon>
        <taxon>Chordata</taxon>
        <taxon>Craniata</taxon>
        <taxon>Vertebrata</taxon>
        <taxon>Euteleostomi</taxon>
        <taxon>Mammalia</taxon>
        <taxon>Eutheria</taxon>
        <taxon>Euarchontoglires</taxon>
        <taxon>Primates</taxon>
        <taxon>Haplorrhini</taxon>
        <taxon>Catarrhini</taxon>
        <taxon>Cercopithecidae</taxon>
        <taxon>Cercopithecinae</taxon>
        <taxon>Macaca</taxon>
    </lineage>
</organism>
<dbReference type="VEuPathDB" id="HostDB:ENSMMUG00000005775"/>
<dbReference type="SMR" id="F7HFI1"/>
<dbReference type="PANTHER" id="PTHR13943:SF33">
    <property type="entry name" value="PHOSPHOLIPASE A AND ACYLTRANSFERASE 2"/>
    <property type="match status" value="1"/>
</dbReference>
<dbReference type="HOGENOM" id="CLU_109418_0_1_1"/>
<dbReference type="Bgee" id="ENSMMUG00000005775">
    <property type="expression patterns" value="Expressed in ileum and 23 other cell types or tissues"/>
</dbReference>
<comment type="similarity">
    <text evidence="1">Belongs to the H-rev107 family.</text>
</comment>
<reference evidence="6" key="4">
    <citation type="submission" date="2025-09" db="UniProtKB">
        <authorList>
            <consortium name="Ensembl"/>
        </authorList>
    </citation>
    <scope>IDENTIFICATION</scope>
    <source>
        <strain evidence="6">17573</strain>
    </source>
</reference>
<evidence type="ECO:0000256" key="4">
    <source>
        <dbReference type="ARBA" id="ARBA00023098"/>
    </source>
</evidence>
<dbReference type="InterPro" id="IPR051496">
    <property type="entry name" value="H-rev107_PLA/AT"/>
</dbReference>
<evidence type="ECO:0000256" key="2">
    <source>
        <dbReference type="ARBA" id="ARBA00022679"/>
    </source>
</evidence>
<dbReference type="Pfam" id="PF04970">
    <property type="entry name" value="LRAT"/>
    <property type="match status" value="2"/>
</dbReference>
<dbReference type="GO" id="GO:0070292">
    <property type="term" value="P:N-acylphosphatidylethanolamine metabolic process"/>
    <property type="evidence" value="ECO:0007669"/>
    <property type="project" value="UniProtKB-ARBA"/>
</dbReference>
<dbReference type="Proteomes" id="UP000006718">
    <property type="component" value="Chromosome 14"/>
</dbReference>
<dbReference type="InParanoid" id="F7HFI1"/>
<dbReference type="InterPro" id="IPR007053">
    <property type="entry name" value="LRAT_dom"/>
</dbReference>
<evidence type="ECO:0000259" key="5">
    <source>
        <dbReference type="PROSITE" id="PS51934"/>
    </source>
</evidence>